<sequence>MADLFNRHSDSELAAAYQHCVTLARGSGSNFFFAFHSLPKQMFREMCALYSYMRLTDDLGDDESVSMEERRRQLLDWRTDLRSAFESQKSSSLVLLAMTDVALRKEIPISLLEAVIDGVESDLSPVSFPTFSDLNAYCYQVAGVVGLCCLKIWGYDQDAPGVDDIAKDCGTAFQLTNILRDLAEDAQRGRLYFPLEDLQRFEMTQAELFSGTNDAKFHAFMKFQSERAWGYYRNSLPLLSHVSPTGRNILSGFIEAYSSLLKRIEKNNYDVFSERIRLSKLQKLGIVSRSILRIPRRIQV</sequence>
<dbReference type="InterPro" id="IPR008949">
    <property type="entry name" value="Isoprenoid_synthase_dom_sf"/>
</dbReference>
<dbReference type="AlphaFoldDB" id="A0A517QTL6"/>
<name>A0A517QTL6_9PLAN</name>
<keyword evidence="3" id="KW-1185">Reference proteome</keyword>
<dbReference type="SUPFAM" id="SSF48576">
    <property type="entry name" value="Terpenoid synthases"/>
    <property type="match status" value="1"/>
</dbReference>
<dbReference type="EMBL" id="CP036267">
    <property type="protein sequence ID" value="QDT34981.1"/>
    <property type="molecule type" value="Genomic_DNA"/>
</dbReference>
<dbReference type="Pfam" id="PF00494">
    <property type="entry name" value="SQS_PSY"/>
    <property type="match status" value="1"/>
</dbReference>
<dbReference type="Proteomes" id="UP000315724">
    <property type="component" value="Chromosome"/>
</dbReference>
<evidence type="ECO:0000313" key="2">
    <source>
        <dbReference type="EMBL" id="QDT34981.1"/>
    </source>
</evidence>
<dbReference type="OrthoDB" id="9787280at2"/>
<evidence type="ECO:0000313" key="3">
    <source>
        <dbReference type="Proteomes" id="UP000315724"/>
    </source>
</evidence>
<dbReference type="PANTHER" id="PTHR31480">
    <property type="entry name" value="BIFUNCTIONAL LYCOPENE CYCLASE/PHYTOENE SYNTHASE"/>
    <property type="match status" value="1"/>
</dbReference>
<dbReference type="GO" id="GO:0051996">
    <property type="term" value="F:squalene synthase [NAD(P)H] activity"/>
    <property type="evidence" value="ECO:0007669"/>
    <property type="project" value="InterPro"/>
</dbReference>
<dbReference type="CDD" id="cd00683">
    <property type="entry name" value="Trans_IPPS_HH"/>
    <property type="match status" value="1"/>
</dbReference>
<dbReference type="InterPro" id="IPR002060">
    <property type="entry name" value="Squ/phyt_synthse"/>
</dbReference>
<keyword evidence="1" id="KW-0808">Transferase</keyword>
<reference evidence="2 3" key="1">
    <citation type="submission" date="2019-02" db="EMBL/GenBank/DDBJ databases">
        <title>Deep-cultivation of Planctomycetes and their phenomic and genomic characterization uncovers novel biology.</title>
        <authorList>
            <person name="Wiegand S."/>
            <person name="Jogler M."/>
            <person name="Boedeker C."/>
            <person name="Pinto D."/>
            <person name="Vollmers J."/>
            <person name="Rivas-Marin E."/>
            <person name="Kohn T."/>
            <person name="Peeters S.H."/>
            <person name="Heuer A."/>
            <person name="Rast P."/>
            <person name="Oberbeckmann S."/>
            <person name="Bunk B."/>
            <person name="Jeske O."/>
            <person name="Meyerdierks A."/>
            <person name="Storesund J.E."/>
            <person name="Kallscheuer N."/>
            <person name="Luecker S."/>
            <person name="Lage O.M."/>
            <person name="Pohl T."/>
            <person name="Merkel B.J."/>
            <person name="Hornburger P."/>
            <person name="Mueller R.-W."/>
            <person name="Bruemmer F."/>
            <person name="Labrenz M."/>
            <person name="Spormann A.M."/>
            <person name="Op den Camp H."/>
            <person name="Overmann J."/>
            <person name="Amann R."/>
            <person name="Jetten M.S.M."/>
            <person name="Mascher T."/>
            <person name="Medema M.H."/>
            <person name="Devos D.P."/>
            <person name="Kaster A.-K."/>
            <person name="Ovreas L."/>
            <person name="Rohde M."/>
            <person name="Galperin M.Y."/>
            <person name="Jogler C."/>
        </authorList>
    </citation>
    <scope>NUCLEOTIDE SEQUENCE [LARGE SCALE GENOMIC DNA]</scope>
    <source>
        <strain evidence="2 3">Mal48</strain>
    </source>
</reference>
<accession>A0A517QTL6</accession>
<dbReference type="KEGG" id="tpol:Mal48_42540"/>
<protein>
    <submittedName>
        <fullName evidence="2">All-trans-phytoene synthase</fullName>
    </submittedName>
</protein>
<evidence type="ECO:0000256" key="1">
    <source>
        <dbReference type="ARBA" id="ARBA00022679"/>
    </source>
</evidence>
<dbReference type="InterPro" id="IPR019845">
    <property type="entry name" value="Squalene/phytoene_synthase_CS"/>
</dbReference>
<dbReference type="SFLD" id="SFLDG01212">
    <property type="entry name" value="Phytoene_synthase_like"/>
    <property type="match status" value="1"/>
</dbReference>
<proteinExistence type="predicted"/>
<dbReference type="GO" id="GO:0016117">
    <property type="term" value="P:carotenoid biosynthetic process"/>
    <property type="evidence" value="ECO:0007669"/>
    <property type="project" value="UniProtKB-ARBA"/>
</dbReference>
<dbReference type="GO" id="GO:0004311">
    <property type="term" value="F:geranylgeranyl diphosphate synthase activity"/>
    <property type="evidence" value="ECO:0007669"/>
    <property type="project" value="InterPro"/>
</dbReference>
<dbReference type="SFLD" id="SFLDG01018">
    <property type="entry name" value="Squalene/Phytoene_Synthase_Lik"/>
    <property type="match status" value="1"/>
</dbReference>
<dbReference type="PROSITE" id="PS01044">
    <property type="entry name" value="SQUALEN_PHYTOEN_SYN_1"/>
    <property type="match status" value="1"/>
</dbReference>
<organism evidence="2 3">
    <name type="scientific">Thalassoglobus polymorphus</name>
    <dbReference type="NCBI Taxonomy" id="2527994"/>
    <lineage>
        <taxon>Bacteria</taxon>
        <taxon>Pseudomonadati</taxon>
        <taxon>Planctomycetota</taxon>
        <taxon>Planctomycetia</taxon>
        <taxon>Planctomycetales</taxon>
        <taxon>Planctomycetaceae</taxon>
        <taxon>Thalassoglobus</taxon>
    </lineage>
</organism>
<dbReference type="InterPro" id="IPR033904">
    <property type="entry name" value="Trans_IPPS_HH"/>
</dbReference>
<gene>
    <name evidence="2" type="primary">crtB_2</name>
    <name evidence="2" type="ORF">Mal48_42540</name>
</gene>
<dbReference type="InterPro" id="IPR044843">
    <property type="entry name" value="Trans_IPPS_bact-type"/>
</dbReference>
<dbReference type="SFLD" id="SFLDS00005">
    <property type="entry name" value="Isoprenoid_Synthase_Type_I"/>
    <property type="match status" value="1"/>
</dbReference>
<dbReference type="Gene3D" id="1.10.600.10">
    <property type="entry name" value="Farnesyl Diphosphate Synthase"/>
    <property type="match status" value="1"/>
</dbReference>